<dbReference type="InterPro" id="IPR004260">
    <property type="entry name" value="Pyr-dimer_DNA_glycosylase"/>
</dbReference>
<dbReference type="AlphaFoldDB" id="A0A7D5EGI7"/>
<accession>A0A7D5EGI7</accession>
<dbReference type="EMBL" id="CP058215">
    <property type="protein sequence ID" value="QLC49920.1"/>
    <property type="molecule type" value="Genomic_DNA"/>
</dbReference>
<dbReference type="Pfam" id="PF03013">
    <property type="entry name" value="Pyr_excise"/>
    <property type="match status" value="1"/>
</dbReference>
<proteinExistence type="predicted"/>
<organism evidence="2 3">
    <name type="scientific">Methanolobus zinderi</name>
    <dbReference type="NCBI Taxonomy" id="536044"/>
    <lineage>
        <taxon>Archaea</taxon>
        <taxon>Methanobacteriati</taxon>
        <taxon>Methanobacteriota</taxon>
        <taxon>Stenosarchaea group</taxon>
        <taxon>Methanomicrobia</taxon>
        <taxon>Methanosarcinales</taxon>
        <taxon>Methanosarcinaceae</taxon>
        <taxon>Methanolobus</taxon>
    </lineage>
</organism>
<dbReference type="Proteomes" id="UP000509594">
    <property type="component" value="Chromosome"/>
</dbReference>
<dbReference type="GeneID" id="55821307"/>
<evidence type="ECO:0000313" key="2">
    <source>
        <dbReference type="EMBL" id="QLC49920.1"/>
    </source>
</evidence>
<dbReference type="KEGG" id="mzi:HWN40_06490"/>
<dbReference type="SUPFAM" id="SSF47077">
    <property type="entry name" value="T4 endonuclease V"/>
    <property type="match status" value="1"/>
</dbReference>
<keyword evidence="3" id="KW-1185">Reference proteome</keyword>
<gene>
    <name evidence="2" type="ORF">HWN40_06490</name>
</gene>
<protein>
    <recommendedName>
        <fullName evidence="4">Pyrimidine dimer DNA glycosylase</fullName>
    </recommendedName>
</protein>
<dbReference type="RefSeq" id="WP_176964976.1">
    <property type="nucleotide sequence ID" value="NZ_CP058215.1"/>
</dbReference>
<name>A0A7D5EGI7_9EURY</name>
<reference evidence="2 3" key="1">
    <citation type="submission" date="2020-06" db="EMBL/GenBank/DDBJ databases">
        <title>Methanolobus halotolerans sp. nov., isolated from a saline lake Tus in Siberia.</title>
        <authorList>
            <person name="Shen Y."/>
            <person name="Chen S.-C."/>
            <person name="Lai M.-C."/>
            <person name="Huang H.-H."/>
            <person name="Chiu H.-H."/>
            <person name="Tang S.-L."/>
            <person name="Rogozin D.Y."/>
            <person name="Degermendzhy A.G."/>
        </authorList>
    </citation>
    <scope>NUCLEOTIDE SEQUENCE [LARGE SCALE GENOMIC DNA]</scope>
    <source>
        <strain evidence="2 3">DSM 21339</strain>
    </source>
</reference>
<evidence type="ECO:0000313" key="3">
    <source>
        <dbReference type="Proteomes" id="UP000509594"/>
    </source>
</evidence>
<feature type="region of interest" description="Disordered" evidence="1">
    <location>
        <begin position="60"/>
        <end position="85"/>
    </location>
</feature>
<evidence type="ECO:0000256" key="1">
    <source>
        <dbReference type="SAM" id="MobiDB-lite"/>
    </source>
</evidence>
<evidence type="ECO:0008006" key="4">
    <source>
        <dbReference type="Google" id="ProtNLM"/>
    </source>
</evidence>
<feature type="compositionally biased region" description="Basic and acidic residues" evidence="1">
    <location>
        <begin position="60"/>
        <end position="72"/>
    </location>
</feature>
<dbReference type="OrthoDB" id="70703at2157"/>
<sequence>MRMWDVDPELLCRNHLLGEHLEMHMFVGAIRNNKPIAGYLDGGLVDLDRIVERHNELAQEMQKRGYKHKSEISEEDSEMLKQYSDKTEYSGEVDVDRSVRDLLERCDECALRIRATINESKTSKGR</sequence>